<dbReference type="PROSITE" id="PS50280">
    <property type="entry name" value="SET"/>
    <property type="match status" value="1"/>
</dbReference>
<keyword evidence="4" id="KW-1185">Reference proteome</keyword>
<evidence type="ECO:0000313" key="4">
    <source>
        <dbReference type="Proteomes" id="UP000490939"/>
    </source>
</evidence>
<dbReference type="GO" id="GO:0005634">
    <property type="term" value="C:nucleus"/>
    <property type="evidence" value="ECO:0007669"/>
    <property type="project" value="TreeGrafter"/>
</dbReference>
<evidence type="ECO:0000313" key="3">
    <source>
        <dbReference type="EMBL" id="KAE9994853.1"/>
    </source>
</evidence>
<dbReference type="Proteomes" id="UP000490939">
    <property type="component" value="Unassembled WGS sequence"/>
</dbReference>
<dbReference type="AlphaFoldDB" id="A0A8H3ZG08"/>
<evidence type="ECO:0000259" key="2">
    <source>
        <dbReference type="PROSITE" id="PS50280"/>
    </source>
</evidence>
<dbReference type="PANTHER" id="PTHR12197:SF251">
    <property type="entry name" value="EG:BACR7C10.4 PROTEIN"/>
    <property type="match status" value="1"/>
</dbReference>
<dbReference type="PANTHER" id="PTHR12197">
    <property type="entry name" value="HISTONE-LYSINE N-METHYLTRANSFERASE SMYD"/>
    <property type="match status" value="1"/>
</dbReference>
<dbReference type="Gene3D" id="2.170.270.10">
    <property type="entry name" value="SET domain"/>
    <property type="match status" value="1"/>
</dbReference>
<proteinExistence type="predicted"/>
<feature type="domain" description="SET" evidence="2">
    <location>
        <begin position="153"/>
        <end position="478"/>
    </location>
</feature>
<name>A0A8H3ZG08_VENIN</name>
<feature type="compositionally biased region" description="Acidic residues" evidence="1">
    <location>
        <begin position="515"/>
        <end position="539"/>
    </location>
</feature>
<dbReference type="CDD" id="cd20071">
    <property type="entry name" value="SET_SMYD"/>
    <property type="match status" value="1"/>
</dbReference>
<protein>
    <recommendedName>
        <fullName evidence="2">SET domain-containing protein</fullName>
    </recommendedName>
</protein>
<dbReference type="InterPro" id="IPR050869">
    <property type="entry name" value="H3K4_H4K5_MeTrfase"/>
</dbReference>
<dbReference type="SUPFAM" id="SSF82199">
    <property type="entry name" value="SET domain"/>
    <property type="match status" value="1"/>
</dbReference>
<reference evidence="3 4" key="1">
    <citation type="submission" date="2019-07" db="EMBL/GenBank/DDBJ databases">
        <title>Venturia inaequalis Genome Resource.</title>
        <authorList>
            <person name="Lichtner F.J."/>
        </authorList>
    </citation>
    <scope>NUCLEOTIDE SEQUENCE [LARGE SCALE GENOMIC DNA]</scope>
    <source>
        <strain evidence="3 4">DMI_063113</strain>
    </source>
</reference>
<dbReference type="InterPro" id="IPR046341">
    <property type="entry name" value="SET_dom_sf"/>
</dbReference>
<evidence type="ECO:0000256" key="1">
    <source>
        <dbReference type="SAM" id="MobiDB-lite"/>
    </source>
</evidence>
<feature type="region of interest" description="Disordered" evidence="1">
    <location>
        <begin position="510"/>
        <end position="564"/>
    </location>
</feature>
<dbReference type="EMBL" id="WNWR01000001">
    <property type="protein sequence ID" value="KAE9994853.1"/>
    <property type="molecule type" value="Genomic_DNA"/>
</dbReference>
<comment type="caution">
    <text evidence="3">The sequence shown here is derived from an EMBL/GenBank/DDBJ whole genome shotgun (WGS) entry which is preliminary data.</text>
</comment>
<sequence>MEEDTSSIDDYNTPVVNEFQELTARINANPVSIQSWKDRASFFCNHNFLILGIADAYKVYQLAAAAASVKNPSDMATQEYCDISANLQDLLRVIIKIEDPDELTSYLMLQSEWEKDETSVEKLTAPTWSRQVFPWMPPRDTFLESIKAFFQKHKLELRPSEMFDPPNPDILGVFARRRFRQGNKLFDETAMTAIRPREKCKLGSRDDLLERFVRRLVSSQMTYGIFRDQIAMLHHRNTPIHVPGEPRSPPPSKVSLDFSTKPPHRGNIVKIENTPSYDVMDPRTYVLRLPYITRYGVKLGDGSMDIDIDDLQDIHPITRVNYQRMVIGDCQKPRYYFKRMAMEEEGLQELRAYGLGDADLSSLSITYGTAPQTFNFCRDVKSVLELIDRNTPCWTPQVDFWVILAMKWKLDTNSFSLEEYASGEAKAKGIGKHFSFLNHSCSPNAEWQLHTDDDSVVTIYVTAIKPIKRGEEVFISYIKDYDAMTVAERRDKLQPLLGCDCQCKRCKRESRESNDEVESDDTNEDDNEDDNEDSDDEGGEGPPSRCGLVPEAPRHNDIDEDMVDEDNVVNEGNENGVIPMEIDFLDQFLAN</sequence>
<accession>A0A8H3ZG08</accession>
<dbReference type="Pfam" id="PF00856">
    <property type="entry name" value="SET"/>
    <property type="match status" value="1"/>
</dbReference>
<gene>
    <name evidence="3" type="ORF">EG327_000067</name>
</gene>
<dbReference type="InterPro" id="IPR001214">
    <property type="entry name" value="SET_dom"/>
</dbReference>
<organism evidence="3 4">
    <name type="scientific">Venturia inaequalis</name>
    <name type="common">Apple scab fungus</name>
    <dbReference type="NCBI Taxonomy" id="5025"/>
    <lineage>
        <taxon>Eukaryota</taxon>
        <taxon>Fungi</taxon>
        <taxon>Dikarya</taxon>
        <taxon>Ascomycota</taxon>
        <taxon>Pezizomycotina</taxon>
        <taxon>Dothideomycetes</taxon>
        <taxon>Pleosporomycetidae</taxon>
        <taxon>Venturiales</taxon>
        <taxon>Venturiaceae</taxon>
        <taxon>Venturia</taxon>
    </lineage>
</organism>